<sequence>MVPAAVAPAQAGTKRKFNMFAVDQDIFQFEIDGERFTVHKDLIVETAPLWWLFERKLCSDNTHPVPATSAWVFRGFMYWLYNNTLPTESVLEEIQCPEGFDIGNENEPLMTSMAVELHYIGENFDVAILQDECIAHLFNTYRTNQAVSDAGRLHQVFCEFKSILCGRNDGLRIFCNDICLKRLSACKKLIEETMRNPALSLPPDFVSALCQGHYGLPAVDQARRVLSGGVVEPLVLRDYLTHARNHSKPCSSEEGIAGVADGDEFVIET</sequence>
<dbReference type="EMBL" id="ML976668">
    <property type="protein sequence ID" value="KAF1975980.1"/>
    <property type="molecule type" value="Genomic_DNA"/>
</dbReference>
<evidence type="ECO:0000313" key="2">
    <source>
        <dbReference type="Proteomes" id="UP000800036"/>
    </source>
</evidence>
<dbReference type="OrthoDB" id="3789421at2759"/>
<proteinExistence type="predicted"/>
<dbReference type="Proteomes" id="UP000800036">
    <property type="component" value="Unassembled WGS sequence"/>
</dbReference>
<organism evidence="1 2">
    <name type="scientific">Bimuria novae-zelandiae CBS 107.79</name>
    <dbReference type="NCBI Taxonomy" id="1447943"/>
    <lineage>
        <taxon>Eukaryota</taxon>
        <taxon>Fungi</taxon>
        <taxon>Dikarya</taxon>
        <taxon>Ascomycota</taxon>
        <taxon>Pezizomycotina</taxon>
        <taxon>Dothideomycetes</taxon>
        <taxon>Pleosporomycetidae</taxon>
        <taxon>Pleosporales</taxon>
        <taxon>Massarineae</taxon>
        <taxon>Didymosphaeriaceae</taxon>
        <taxon>Bimuria</taxon>
    </lineage>
</organism>
<dbReference type="Gene3D" id="3.30.710.10">
    <property type="entry name" value="Potassium Channel Kv1.1, Chain A"/>
    <property type="match status" value="1"/>
</dbReference>
<evidence type="ECO:0008006" key="3">
    <source>
        <dbReference type="Google" id="ProtNLM"/>
    </source>
</evidence>
<name>A0A6A5VGZ8_9PLEO</name>
<dbReference type="InterPro" id="IPR011333">
    <property type="entry name" value="SKP1/BTB/POZ_sf"/>
</dbReference>
<protein>
    <recommendedName>
        <fullName evidence="3">BTB domain-containing protein</fullName>
    </recommendedName>
</protein>
<dbReference type="AlphaFoldDB" id="A0A6A5VGZ8"/>
<reference evidence="1" key="1">
    <citation type="journal article" date="2020" name="Stud. Mycol.">
        <title>101 Dothideomycetes genomes: a test case for predicting lifestyles and emergence of pathogens.</title>
        <authorList>
            <person name="Haridas S."/>
            <person name="Albert R."/>
            <person name="Binder M."/>
            <person name="Bloem J."/>
            <person name="Labutti K."/>
            <person name="Salamov A."/>
            <person name="Andreopoulos B."/>
            <person name="Baker S."/>
            <person name="Barry K."/>
            <person name="Bills G."/>
            <person name="Bluhm B."/>
            <person name="Cannon C."/>
            <person name="Castanera R."/>
            <person name="Culley D."/>
            <person name="Daum C."/>
            <person name="Ezra D."/>
            <person name="Gonzalez J."/>
            <person name="Henrissat B."/>
            <person name="Kuo A."/>
            <person name="Liang C."/>
            <person name="Lipzen A."/>
            <person name="Lutzoni F."/>
            <person name="Magnuson J."/>
            <person name="Mondo S."/>
            <person name="Nolan M."/>
            <person name="Ohm R."/>
            <person name="Pangilinan J."/>
            <person name="Park H.-J."/>
            <person name="Ramirez L."/>
            <person name="Alfaro M."/>
            <person name="Sun H."/>
            <person name="Tritt A."/>
            <person name="Yoshinaga Y."/>
            <person name="Zwiers L.-H."/>
            <person name="Turgeon B."/>
            <person name="Goodwin S."/>
            <person name="Spatafora J."/>
            <person name="Crous P."/>
            <person name="Grigoriev I."/>
        </authorList>
    </citation>
    <scope>NUCLEOTIDE SEQUENCE</scope>
    <source>
        <strain evidence="1">CBS 107.79</strain>
    </source>
</reference>
<evidence type="ECO:0000313" key="1">
    <source>
        <dbReference type="EMBL" id="KAF1975980.1"/>
    </source>
</evidence>
<accession>A0A6A5VGZ8</accession>
<keyword evidence="2" id="KW-1185">Reference proteome</keyword>
<gene>
    <name evidence="1" type="ORF">BU23DRAFT_566179</name>
</gene>